<dbReference type="InterPro" id="IPR007647">
    <property type="entry name" value="RNA_pol_Rpb2_5"/>
</dbReference>
<dbReference type="EC" id="2.7.7.6" evidence="2"/>
<evidence type="ECO:0000259" key="7">
    <source>
        <dbReference type="Pfam" id="PF04567"/>
    </source>
</evidence>
<comment type="caution">
    <text evidence="9">The sequence shown here is derived from an EMBL/GenBank/DDBJ whole genome shotgun (WGS) entry which is preliminary data.</text>
</comment>
<keyword evidence="6" id="KW-0804">Transcription</keyword>
<dbReference type="Proteomes" id="UP000734854">
    <property type="component" value="Unassembled WGS sequence"/>
</dbReference>
<evidence type="ECO:0000259" key="8">
    <source>
        <dbReference type="Pfam" id="PF20511"/>
    </source>
</evidence>
<dbReference type="EMBL" id="JACMSC010000007">
    <property type="protein sequence ID" value="KAG6514472.1"/>
    <property type="molecule type" value="Genomic_DNA"/>
</dbReference>
<organism evidence="9 10">
    <name type="scientific">Zingiber officinale</name>
    <name type="common">Ginger</name>
    <name type="synonym">Amomum zingiber</name>
    <dbReference type="NCBI Taxonomy" id="94328"/>
    <lineage>
        <taxon>Eukaryota</taxon>
        <taxon>Viridiplantae</taxon>
        <taxon>Streptophyta</taxon>
        <taxon>Embryophyta</taxon>
        <taxon>Tracheophyta</taxon>
        <taxon>Spermatophyta</taxon>
        <taxon>Magnoliopsida</taxon>
        <taxon>Liliopsida</taxon>
        <taxon>Zingiberales</taxon>
        <taxon>Zingiberaceae</taxon>
        <taxon>Zingiber</taxon>
    </lineage>
</organism>
<dbReference type="Gene3D" id="1.10.441.10">
    <property type="entry name" value="Phosphomannose Isomerase, domain 2"/>
    <property type="match status" value="1"/>
</dbReference>
<dbReference type="GO" id="GO:0000428">
    <property type="term" value="C:DNA-directed RNA polymerase complex"/>
    <property type="evidence" value="ECO:0007669"/>
    <property type="project" value="UniProtKB-KW"/>
</dbReference>
<dbReference type="GO" id="GO:0004476">
    <property type="term" value="F:mannose-6-phosphate isomerase activity"/>
    <property type="evidence" value="ECO:0007669"/>
    <property type="project" value="InterPro"/>
</dbReference>
<keyword evidence="10" id="KW-1185">Reference proteome</keyword>
<dbReference type="InterPro" id="IPR014710">
    <property type="entry name" value="RmlC-like_jellyroll"/>
</dbReference>
<dbReference type="InterPro" id="IPR018050">
    <property type="entry name" value="Pmannose_isomerase-type1_CS"/>
</dbReference>
<evidence type="ECO:0000256" key="4">
    <source>
        <dbReference type="ARBA" id="ARBA00022679"/>
    </source>
</evidence>
<dbReference type="GO" id="GO:0009298">
    <property type="term" value="P:GDP-mannose biosynthetic process"/>
    <property type="evidence" value="ECO:0007669"/>
    <property type="project" value="UniProtKB-UniPathway"/>
</dbReference>
<comment type="similarity">
    <text evidence="1">Belongs to the RNA polymerase beta chain family.</text>
</comment>
<evidence type="ECO:0000256" key="1">
    <source>
        <dbReference type="ARBA" id="ARBA00006835"/>
    </source>
</evidence>
<dbReference type="AlphaFoldDB" id="A0A8J5LGH5"/>
<evidence type="ECO:0000313" key="10">
    <source>
        <dbReference type="Proteomes" id="UP000734854"/>
    </source>
</evidence>
<dbReference type="Pfam" id="PF20511">
    <property type="entry name" value="PMI_typeI_cat"/>
    <property type="match status" value="1"/>
</dbReference>
<dbReference type="PANTHER" id="PTHR20856">
    <property type="entry name" value="DNA-DIRECTED RNA POLYMERASE I SUBUNIT 2"/>
    <property type="match status" value="1"/>
</dbReference>
<evidence type="ECO:0000256" key="6">
    <source>
        <dbReference type="ARBA" id="ARBA00023163"/>
    </source>
</evidence>
<dbReference type="UniPathway" id="UPA00126">
    <property type="reaction ID" value="UER00423"/>
</dbReference>
<dbReference type="GO" id="GO:0003677">
    <property type="term" value="F:DNA binding"/>
    <property type="evidence" value="ECO:0007669"/>
    <property type="project" value="InterPro"/>
</dbReference>
<dbReference type="GO" id="GO:0003899">
    <property type="term" value="F:DNA-directed RNA polymerase activity"/>
    <property type="evidence" value="ECO:0007669"/>
    <property type="project" value="UniProtKB-EC"/>
</dbReference>
<dbReference type="GO" id="GO:0032549">
    <property type="term" value="F:ribonucleoside binding"/>
    <property type="evidence" value="ECO:0007669"/>
    <property type="project" value="InterPro"/>
</dbReference>
<dbReference type="SUPFAM" id="SSF51182">
    <property type="entry name" value="RmlC-like cupins"/>
    <property type="match status" value="1"/>
</dbReference>
<evidence type="ECO:0000256" key="2">
    <source>
        <dbReference type="ARBA" id="ARBA00012418"/>
    </source>
</evidence>
<evidence type="ECO:0000256" key="3">
    <source>
        <dbReference type="ARBA" id="ARBA00022478"/>
    </source>
</evidence>
<dbReference type="InterPro" id="IPR011051">
    <property type="entry name" value="RmlC_Cupin_sf"/>
</dbReference>
<protein>
    <recommendedName>
        <fullName evidence="2">DNA-directed RNA polymerase</fullName>
        <ecNumber evidence="2">2.7.7.6</ecNumber>
    </recommendedName>
</protein>
<dbReference type="Pfam" id="PF04567">
    <property type="entry name" value="RNA_pol_Rpb2_5"/>
    <property type="match status" value="1"/>
</dbReference>
<accession>A0A8J5LGH5</accession>
<dbReference type="GO" id="GO:0006351">
    <property type="term" value="P:DNA-templated transcription"/>
    <property type="evidence" value="ECO:0007669"/>
    <property type="project" value="InterPro"/>
</dbReference>
<evidence type="ECO:0000256" key="5">
    <source>
        <dbReference type="ARBA" id="ARBA00022695"/>
    </source>
</evidence>
<dbReference type="Gene3D" id="2.60.120.10">
    <property type="entry name" value="Jelly Rolls"/>
    <property type="match status" value="1"/>
</dbReference>
<dbReference type="Gene3D" id="2.40.270.10">
    <property type="entry name" value="DNA-directed RNA polymerase, subunit 2, domain 6"/>
    <property type="match status" value="1"/>
</dbReference>
<name>A0A8J5LGH5_ZINOF</name>
<feature type="domain" description="Phosphomannose isomerase type I catalytic" evidence="8">
    <location>
        <begin position="2"/>
        <end position="32"/>
    </location>
</feature>
<dbReference type="InterPro" id="IPR046457">
    <property type="entry name" value="PMI_typeI_cat"/>
</dbReference>
<evidence type="ECO:0000313" key="9">
    <source>
        <dbReference type="EMBL" id="KAG6514472.1"/>
    </source>
</evidence>
<reference evidence="9 10" key="1">
    <citation type="submission" date="2020-08" db="EMBL/GenBank/DDBJ databases">
        <title>Plant Genome Project.</title>
        <authorList>
            <person name="Zhang R.-G."/>
        </authorList>
    </citation>
    <scope>NUCLEOTIDE SEQUENCE [LARGE SCALE GENOMIC DNA]</scope>
    <source>
        <tissue evidence="9">Rhizome</tissue>
    </source>
</reference>
<gene>
    <name evidence="9" type="ORF">ZIOFF_024832</name>
</gene>
<sequence>MLHMMQPNVYKDPNHKPEMVITLTEFKALCGFVSMEELKDVLIDVPRIAELLGIRTFDDFLWDGLVEYLDANEENNALIALYECENDTDDSEKKKCDITHIEIEPLTLLGVCAGLIPYPHHNQSPRNAYQVWLNCLLF</sequence>
<dbReference type="InterPro" id="IPR015712">
    <property type="entry name" value="DNA-dir_RNA_pol_su2"/>
</dbReference>
<dbReference type="SUPFAM" id="SSF64484">
    <property type="entry name" value="beta and beta-prime subunits of DNA dependent RNA-polymerase"/>
    <property type="match status" value="1"/>
</dbReference>
<dbReference type="GO" id="GO:0008270">
    <property type="term" value="F:zinc ion binding"/>
    <property type="evidence" value="ECO:0007669"/>
    <property type="project" value="InterPro"/>
</dbReference>
<keyword evidence="3" id="KW-0240">DNA-directed RNA polymerase</keyword>
<keyword evidence="5" id="KW-0548">Nucleotidyltransferase</keyword>
<proteinExistence type="inferred from homology"/>
<dbReference type="PROSITE" id="PS00965">
    <property type="entry name" value="PMI_I_1"/>
    <property type="match status" value="1"/>
</dbReference>
<keyword evidence="4" id="KW-0808">Transferase</keyword>
<dbReference type="InterPro" id="IPR037033">
    <property type="entry name" value="DNA-dir_RNAP_su2_hyb_sf"/>
</dbReference>
<feature type="domain" description="RNA polymerase Rpb2" evidence="7">
    <location>
        <begin position="57"/>
        <end position="105"/>
    </location>
</feature>